<dbReference type="STRING" id="28377.ENSACAP00000003640"/>
<reference evidence="2" key="2">
    <citation type="submission" date="2025-08" db="UniProtKB">
        <authorList>
            <consortium name="Ensembl"/>
        </authorList>
    </citation>
    <scope>IDENTIFICATION</scope>
</reference>
<feature type="compositionally biased region" description="Acidic residues" evidence="1">
    <location>
        <begin position="59"/>
        <end position="84"/>
    </location>
</feature>
<dbReference type="GeneTree" id="ENSGT00530000063759"/>
<dbReference type="Ensembl" id="ENSACAT00000003729.3">
    <property type="protein sequence ID" value="ENSACAP00000003640.3"/>
    <property type="gene ID" value="ENSACAG00000003746.3"/>
</dbReference>
<name>H9G7Z3_ANOCA</name>
<evidence type="ECO:0000313" key="3">
    <source>
        <dbReference type="Proteomes" id="UP000001646"/>
    </source>
</evidence>
<feature type="compositionally biased region" description="Polar residues" evidence="1">
    <location>
        <begin position="48"/>
        <end position="58"/>
    </location>
</feature>
<reference evidence="2" key="1">
    <citation type="submission" date="2009-12" db="EMBL/GenBank/DDBJ databases">
        <title>The Genome Sequence of Anolis carolinensis (Green Anole Lizard).</title>
        <authorList>
            <consortium name="The Genome Sequencing Platform"/>
            <person name="Di Palma F."/>
            <person name="Alfoldi J."/>
            <person name="Heiman D."/>
            <person name="Young S."/>
            <person name="Grabherr M."/>
            <person name="Johnson J."/>
            <person name="Lander E.S."/>
            <person name="Lindblad-Toh K."/>
        </authorList>
    </citation>
    <scope>NUCLEOTIDE SEQUENCE [LARGE SCALE GENOMIC DNA]</scope>
    <source>
        <strain evidence="2">JBL SC #1</strain>
    </source>
</reference>
<evidence type="ECO:0000256" key="1">
    <source>
        <dbReference type="SAM" id="MobiDB-lite"/>
    </source>
</evidence>
<sequence length="150" mass="16565">MASRILHRLRHALTGEGQDGGALAGCGSEAEDFPESSELDDDLEGLSTRLSGTLSFTSNEEEEEEEDGEEDEEEEEDGDEEEDGGGPVAARKGPERLGAPEDGVWNLFIYLFTVFISRPSFSPRRGHIYGKHSMPTDKQHSVLDRHRGIF</sequence>
<dbReference type="Proteomes" id="UP000001646">
    <property type="component" value="Unplaced"/>
</dbReference>
<feature type="region of interest" description="Disordered" evidence="1">
    <location>
        <begin position="12"/>
        <end position="98"/>
    </location>
</feature>
<feature type="compositionally biased region" description="Acidic residues" evidence="1">
    <location>
        <begin position="29"/>
        <end position="44"/>
    </location>
</feature>
<dbReference type="AlphaFoldDB" id="H9G7Z3"/>
<evidence type="ECO:0000313" key="2">
    <source>
        <dbReference type="Ensembl" id="ENSACAP00000003640.3"/>
    </source>
</evidence>
<dbReference type="eggNOG" id="KOG2101">
    <property type="taxonomic scope" value="Eukaryota"/>
</dbReference>
<dbReference type="Bgee" id="ENSACAG00000003746">
    <property type="expression patterns" value="Expressed in skeletal muscle tissue and 10 other cell types or tissues"/>
</dbReference>
<protein>
    <submittedName>
        <fullName evidence="2">Uncharacterized protein</fullName>
    </submittedName>
</protein>
<proteinExistence type="predicted"/>
<reference evidence="2" key="3">
    <citation type="submission" date="2025-09" db="UniProtKB">
        <authorList>
            <consortium name="Ensembl"/>
        </authorList>
    </citation>
    <scope>IDENTIFICATION</scope>
</reference>
<organism evidence="2 3">
    <name type="scientific">Anolis carolinensis</name>
    <name type="common">Green anole</name>
    <name type="synonym">American chameleon</name>
    <dbReference type="NCBI Taxonomy" id="28377"/>
    <lineage>
        <taxon>Eukaryota</taxon>
        <taxon>Metazoa</taxon>
        <taxon>Chordata</taxon>
        <taxon>Craniata</taxon>
        <taxon>Vertebrata</taxon>
        <taxon>Euteleostomi</taxon>
        <taxon>Lepidosauria</taxon>
        <taxon>Squamata</taxon>
        <taxon>Bifurcata</taxon>
        <taxon>Unidentata</taxon>
        <taxon>Episquamata</taxon>
        <taxon>Toxicofera</taxon>
        <taxon>Iguania</taxon>
        <taxon>Dactyloidae</taxon>
        <taxon>Anolis</taxon>
    </lineage>
</organism>
<dbReference type="HOGENOM" id="CLU_2242506_0_0_1"/>
<keyword evidence="3" id="KW-1185">Reference proteome</keyword>
<accession>H9G7Z3</accession>
<dbReference type="InParanoid" id="H9G7Z3"/>